<dbReference type="Gene3D" id="3.40.50.300">
    <property type="entry name" value="P-loop containing nucleotide triphosphate hydrolases"/>
    <property type="match status" value="1"/>
</dbReference>
<organism evidence="1 2">
    <name type="scientific">Pseudalkalibacillus berkeleyi</name>
    <dbReference type="NCBI Taxonomy" id="1069813"/>
    <lineage>
        <taxon>Bacteria</taxon>
        <taxon>Bacillati</taxon>
        <taxon>Bacillota</taxon>
        <taxon>Bacilli</taxon>
        <taxon>Bacillales</taxon>
        <taxon>Fictibacillaceae</taxon>
        <taxon>Pseudalkalibacillus</taxon>
    </lineage>
</organism>
<dbReference type="InterPro" id="IPR027417">
    <property type="entry name" value="P-loop_NTPase"/>
</dbReference>
<dbReference type="EMBL" id="JAKIJS010000001">
    <property type="protein sequence ID" value="MCF6138496.1"/>
    <property type="molecule type" value="Genomic_DNA"/>
</dbReference>
<reference evidence="1 2" key="1">
    <citation type="submission" date="2022-01" db="EMBL/GenBank/DDBJ databases">
        <title>Alkalihalobacillus sp. EGI L200015, a novel bacterium isolated from a salt lake sediment.</title>
        <authorList>
            <person name="Gao L."/>
            <person name="Fang B.-Z."/>
            <person name="Li W.-J."/>
        </authorList>
    </citation>
    <scope>NUCLEOTIDE SEQUENCE [LARGE SCALE GENOMIC DNA]</scope>
    <source>
        <strain evidence="1 2">KCTC 12718</strain>
    </source>
</reference>
<accession>A0ABS9H310</accession>
<name>A0ABS9H310_9BACL</name>
<keyword evidence="1" id="KW-0067">ATP-binding</keyword>
<evidence type="ECO:0000313" key="1">
    <source>
        <dbReference type="EMBL" id="MCF6138496.1"/>
    </source>
</evidence>
<keyword evidence="2" id="KW-1185">Reference proteome</keyword>
<keyword evidence="1" id="KW-0547">Nucleotide-binding</keyword>
<dbReference type="GO" id="GO:0005524">
    <property type="term" value="F:ATP binding"/>
    <property type="evidence" value="ECO:0007669"/>
    <property type="project" value="UniProtKB-KW"/>
</dbReference>
<gene>
    <name evidence="1" type="ORF">L2716_12230</name>
</gene>
<dbReference type="SUPFAM" id="SSF52540">
    <property type="entry name" value="P-loop containing nucleoside triphosphate hydrolases"/>
    <property type="match status" value="1"/>
</dbReference>
<sequence>MRRLVIITVGKTHSGKSTFAKALEQQLQNALVVDQDNHAEFINTFYKHLLPKQGPNTIKYALTQTIIDYAVDQTNVHLILCNSNRGRTTRLNLLDHFHKNGFTSILVDFDIPDHVLQERIANSERSTAIFRSASTFEEVLIKQQKETSKKEITSPIEGEANHLFVIKTTDDIPSVTKSILDIANQV</sequence>
<comment type="caution">
    <text evidence="1">The sequence shown here is derived from an EMBL/GenBank/DDBJ whole genome shotgun (WGS) entry which is preliminary data.</text>
</comment>
<protein>
    <submittedName>
        <fullName evidence="1">ATP-binding protein</fullName>
    </submittedName>
</protein>
<proteinExistence type="predicted"/>
<dbReference type="Proteomes" id="UP001649381">
    <property type="component" value="Unassembled WGS sequence"/>
</dbReference>
<dbReference type="Pfam" id="PF13671">
    <property type="entry name" value="AAA_33"/>
    <property type="match status" value="1"/>
</dbReference>
<dbReference type="RefSeq" id="WP_236335238.1">
    <property type="nucleotide sequence ID" value="NZ_JAKIJS010000001.1"/>
</dbReference>
<evidence type="ECO:0000313" key="2">
    <source>
        <dbReference type="Proteomes" id="UP001649381"/>
    </source>
</evidence>